<accession>A0A914DF49</accession>
<dbReference type="GO" id="GO:0043565">
    <property type="term" value="F:sequence-specific DNA binding"/>
    <property type="evidence" value="ECO:0007669"/>
    <property type="project" value="InterPro"/>
</dbReference>
<evidence type="ECO:0000256" key="1">
    <source>
        <dbReference type="SAM" id="MobiDB-lite"/>
    </source>
</evidence>
<dbReference type="InterPro" id="IPR010921">
    <property type="entry name" value="Trp_repressor/repl_initiator"/>
</dbReference>
<organism evidence="2 3">
    <name type="scientific">Acrobeloides nanus</name>
    <dbReference type="NCBI Taxonomy" id="290746"/>
    <lineage>
        <taxon>Eukaryota</taxon>
        <taxon>Metazoa</taxon>
        <taxon>Ecdysozoa</taxon>
        <taxon>Nematoda</taxon>
        <taxon>Chromadorea</taxon>
        <taxon>Rhabditida</taxon>
        <taxon>Tylenchina</taxon>
        <taxon>Cephalobomorpha</taxon>
        <taxon>Cephaloboidea</taxon>
        <taxon>Cephalobidae</taxon>
        <taxon>Acrobeloides</taxon>
    </lineage>
</organism>
<keyword evidence="2" id="KW-1185">Reference proteome</keyword>
<dbReference type="Proteomes" id="UP000887540">
    <property type="component" value="Unplaced"/>
</dbReference>
<name>A0A914DF49_9BILA</name>
<dbReference type="AlphaFoldDB" id="A0A914DF49"/>
<proteinExistence type="predicted"/>
<protein>
    <submittedName>
        <fullName evidence="3">Brinker DNA-binding domain-containing protein</fullName>
    </submittedName>
</protein>
<sequence length="98" mass="11425">MNTDNNNEVLELQLNEEEGLPVNCKCHRNNDAATKLEAIKWARQNSIESAAKKFKVDRSCIKEWIKQSEDLKRQMKEKAGYKRKSLDEEVARSMARSR</sequence>
<evidence type="ECO:0000313" key="3">
    <source>
        <dbReference type="WBParaSite" id="ACRNAN_scaffold23315.g11386.t1"/>
    </source>
</evidence>
<evidence type="ECO:0000313" key="2">
    <source>
        <dbReference type="Proteomes" id="UP000887540"/>
    </source>
</evidence>
<feature type="region of interest" description="Disordered" evidence="1">
    <location>
        <begin position="75"/>
        <end position="98"/>
    </location>
</feature>
<feature type="compositionally biased region" description="Basic and acidic residues" evidence="1">
    <location>
        <begin position="75"/>
        <end position="91"/>
    </location>
</feature>
<dbReference type="SUPFAM" id="SSF48295">
    <property type="entry name" value="TrpR-like"/>
    <property type="match status" value="1"/>
</dbReference>
<dbReference type="WBParaSite" id="ACRNAN_scaffold23315.g11386.t1">
    <property type="protein sequence ID" value="ACRNAN_scaffold23315.g11386.t1"/>
    <property type="gene ID" value="ACRNAN_scaffold23315.g11386"/>
</dbReference>
<reference evidence="3" key="1">
    <citation type="submission" date="2022-11" db="UniProtKB">
        <authorList>
            <consortium name="WormBaseParasite"/>
        </authorList>
    </citation>
    <scope>IDENTIFICATION</scope>
</reference>